<dbReference type="PANTHER" id="PTHR36932">
    <property type="entry name" value="CAPSULAR POLYSACCHARIDE BIOSYNTHESIS PROTEIN"/>
    <property type="match status" value="1"/>
</dbReference>
<evidence type="ECO:0000313" key="2">
    <source>
        <dbReference type="Proteomes" id="UP001245285"/>
    </source>
</evidence>
<dbReference type="InterPro" id="IPR042099">
    <property type="entry name" value="ANL_N_sf"/>
</dbReference>
<dbReference type="InterPro" id="IPR053158">
    <property type="entry name" value="CapK_Type1_Caps_Biosynth"/>
</dbReference>
<accession>A0ABU3CLJ9</accession>
<dbReference type="GO" id="GO:0016874">
    <property type="term" value="F:ligase activity"/>
    <property type="evidence" value="ECO:0007669"/>
    <property type="project" value="UniProtKB-KW"/>
</dbReference>
<dbReference type="SUPFAM" id="SSF56801">
    <property type="entry name" value="Acetyl-CoA synthetase-like"/>
    <property type="match status" value="1"/>
</dbReference>
<name>A0ABU3CLJ9_9FLAO</name>
<dbReference type="EMBL" id="JAVRHO010000014">
    <property type="protein sequence ID" value="MDT0647219.1"/>
    <property type="molecule type" value="Genomic_DNA"/>
</dbReference>
<dbReference type="Proteomes" id="UP001245285">
    <property type="component" value="Unassembled WGS sequence"/>
</dbReference>
<gene>
    <name evidence="1" type="ORF">RM545_11010</name>
</gene>
<dbReference type="RefSeq" id="WP_311495331.1">
    <property type="nucleotide sequence ID" value="NZ_JAVRHO010000014.1"/>
</dbReference>
<dbReference type="Gene3D" id="3.40.50.12780">
    <property type="entry name" value="N-terminal domain of ligase-like"/>
    <property type="match status" value="1"/>
</dbReference>
<dbReference type="PANTHER" id="PTHR36932:SF1">
    <property type="entry name" value="CAPSULAR POLYSACCHARIDE BIOSYNTHESIS PROTEIN"/>
    <property type="match status" value="1"/>
</dbReference>
<protein>
    <submittedName>
        <fullName evidence="1">Phenylacetate--CoA ligase family protein</fullName>
    </submittedName>
</protein>
<comment type="caution">
    <text evidence="1">The sequence shown here is derived from an EMBL/GenBank/DDBJ whole genome shotgun (WGS) entry which is preliminary data.</text>
</comment>
<sequence>MEWFRLSLQLNNFPINGAEKLLQQIQEIPEQKYREYLERQRDSILKFHIENNEFYRQFCPTKNCKNWKDVPVMKKSDLQQPLQNRLSEGYSNRKTTYVGKTSGSSGQPFIFAKDRFAHALSWAGFSNRYLWHGIDLNKSLQARFYGIPLDFYGNIQERVKDRISLRRRFNIFNLSDEKMETFLRRFKKTKFEYINGYTSAILLFARFLKNKNITLKDICPSLRVCIVTSERLFENDKILMEESFGIPVLNEYGASEVGLIAFENTEEEWIVNSEDLFVEILDEQNNILPPGEEGRVVITSLYNKAHPLIRYDIGDTGILSEDSSHKHPKLQKLIGRTNDIAHLADGKVVPGLTFYYVTKTIITDTGNIKEFVITQTAMDSLKIEYVSEDNFAENQIQKITAAIQTYVGKDLKVDFERKNMLKRSKSGKLKQFTSLI</sequence>
<organism evidence="1 2">
    <name type="scientific">Autumnicola lenta</name>
    <dbReference type="NCBI Taxonomy" id="3075593"/>
    <lineage>
        <taxon>Bacteria</taxon>
        <taxon>Pseudomonadati</taxon>
        <taxon>Bacteroidota</taxon>
        <taxon>Flavobacteriia</taxon>
        <taxon>Flavobacteriales</taxon>
        <taxon>Flavobacteriaceae</taxon>
        <taxon>Autumnicola</taxon>
    </lineage>
</organism>
<keyword evidence="1" id="KW-0436">Ligase</keyword>
<keyword evidence="2" id="KW-1185">Reference proteome</keyword>
<reference evidence="1 2" key="1">
    <citation type="submission" date="2023-09" db="EMBL/GenBank/DDBJ databases">
        <authorList>
            <person name="Rey-Velasco X."/>
        </authorList>
    </citation>
    <scope>NUCLEOTIDE SEQUENCE [LARGE SCALE GENOMIC DNA]</scope>
    <source>
        <strain evidence="1 2">F260</strain>
    </source>
</reference>
<evidence type="ECO:0000313" key="1">
    <source>
        <dbReference type="EMBL" id="MDT0647219.1"/>
    </source>
</evidence>
<proteinExistence type="predicted"/>